<dbReference type="Proteomes" id="UP001278571">
    <property type="component" value="Unassembled WGS sequence"/>
</dbReference>
<proteinExistence type="predicted"/>
<dbReference type="RefSeq" id="WP_319011838.1">
    <property type="nucleotide sequence ID" value="NZ_JAWJZF010000449.1"/>
</dbReference>
<keyword evidence="2" id="KW-1185">Reference proteome</keyword>
<protein>
    <recommendedName>
        <fullName evidence="3">Leucine rich repeat variant</fullName>
    </recommendedName>
</protein>
<evidence type="ECO:0000313" key="2">
    <source>
        <dbReference type="Proteomes" id="UP001278571"/>
    </source>
</evidence>
<reference evidence="1 2" key="1">
    <citation type="submission" date="2023-10" db="EMBL/GenBank/DDBJ databases">
        <authorList>
            <person name="Wang X.X."/>
        </authorList>
    </citation>
    <scope>NUCLEOTIDE SEQUENCE [LARGE SCALE GENOMIC DNA]</scope>
    <source>
        <strain evidence="1 2">NBRC 12816</strain>
    </source>
</reference>
<evidence type="ECO:0008006" key="3">
    <source>
        <dbReference type="Google" id="ProtNLM"/>
    </source>
</evidence>
<organism evidence="1 2">
    <name type="scientific">Streptomyces roseolus</name>
    <dbReference type="NCBI Taxonomy" id="67358"/>
    <lineage>
        <taxon>Bacteria</taxon>
        <taxon>Bacillati</taxon>
        <taxon>Actinomycetota</taxon>
        <taxon>Actinomycetes</taxon>
        <taxon>Kitasatosporales</taxon>
        <taxon>Streptomycetaceae</taxon>
        <taxon>Streptomyces</taxon>
    </lineage>
</organism>
<accession>A0ABU4KE33</accession>
<gene>
    <name evidence="1" type="ORF">R2363_26130</name>
</gene>
<dbReference type="InterPro" id="IPR011989">
    <property type="entry name" value="ARM-like"/>
</dbReference>
<comment type="caution">
    <text evidence="1">The sequence shown here is derived from an EMBL/GenBank/DDBJ whole genome shotgun (WGS) entry which is preliminary data.</text>
</comment>
<dbReference type="SUPFAM" id="SSF48371">
    <property type="entry name" value="ARM repeat"/>
    <property type="match status" value="1"/>
</dbReference>
<dbReference type="Gene3D" id="1.25.10.10">
    <property type="entry name" value="Leucine-rich Repeat Variant"/>
    <property type="match status" value="2"/>
</dbReference>
<sequence>MPSSPSLPDAWLRGVAAHPAAPAEVLTRLLDPAGRSAWTTLCQERDLPEDVVDAVVTHPDPAVRRAFARNPHVAPAQRGRLVRDPSGLVRADLAGGPRPRPRAVRPLPDAVLEALLTAEEAGEDGKVTAAEVAAELCSSRQIPLSFWRRLHEHPHPVLRRMGVSTMWHGLGPEARAALTADPDPGVREAAARRIGESDPAAPAAELPERDCHARTHLLLNLPVAEAVAEACLAARRDLGSLAYNRHTPSAVVVRLARDPDPRVRERVAARADVDAALLAELAEDPDESVRARAVLHPPPRTWAQREAIEWLGGAEDDGPIGEVPAEPAPSWFAECARSEHAVLRRVAASHAALPAALVARLAEDPDPEVRHRLACRHPLAPPELLLDTFVACPEQRRHLLTLPRLPRTGLRHLLGHDDPEVRALAAADPTLERAPARLLADPDARVRRAAAAAPTLRDQDTLAALLDDPATAEGAAANPNLPARRLHELLDLAGVPRPDRPRP</sequence>
<evidence type="ECO:0000313" key="1">
    <source>
        <dbReference type="EMBL" id="MDX2295637.1"/>
    </source>
</evidence>
<dbReference type="InterPro" id="IPR016024">
    <property type="entry name" value="ARM-type_fold"/>
</dbReference>
<name>A0ABU4KE33_9ACTN</name>
<dbReference type="EMBL" id="JAWJZF010000449">
    <property type="protein sequence ID" value="MDX2295637.1"/>
    <property type="molecule type" value="Genomic_DNA"/>
</dbReference>